<dbReference type="EMBL" id="GBRH01195059">
    <property type="protein sequence ID" value="JAE02837.1"/>
    <property type="molecule type" value="Transcribed_RNA"/>
</dbReference>
<accession>A0A0A9ERV6</accession>
<evidence type="ECO:0000256" key="1">
    <source>
        <dbReference type="SAM" id="MobiDB-lite"/>
    </source>
</evidence>
<sequence>MVVRRRGGRWRGRGPRAGEVGGPVGARLAVEQRGRPRRAQHQRQPRRALHLRLTQSPLPPARQLAACGGGISASRVDPALDLGPAGGD</sequence>
<reference evidence="2" key="2">
    <citation type="journal article" date="2015" name="Data Brief">
        <title>Shoot transcriptome of the giant reed, Arundo donax.</title>
        <authorList>
            <person name="Barrero R.A."/>
            <person name="Guerrero F.D."/>
            <person name="Moolhuijzen P."/>
            <person name="Goolsby J.A."/>
            <person name="Tidwell J."/>
            <person name="Bellgard S.E."/>
            <person name="Bellgard M.I."/>
        </authorList>
    </citation>
    <scope>NUCLEOTIDE SEQUENCE</scope>
    <source>
        <tissue evidence="2">Shoot tissue taken approximately 20 cm above the soil surface</tissue>
    </source>
</reference>
<reference evidence="2" key="1">
    <citation type="submission" date="2014-09" db="EMBL/GenBank/DDBJ databases">
        <authorList>
            <person name="Magalhaes I.L.F."/>
            <person name="Oliveira U."/>
            <person name="Santos F.R."/>
            <person name="Vidigal T.H.D.A."/>
            <person name="Brescovit A.D."/>
            <person name="Santos A.J."/>
        </authorList>
    </citation>
    <scope>NUCLEOTIDE SEQUENCE</scope>
    <source>
        <tissue evidence="2">Shoot tissue taken approximately 20 cm above the soil surface</tissue>
    </source>
</reference>
<dbReference type="AlphaFoldDB" id="A0A0A9ERV6"/>
<evidence type="ECO:0000313" key="2">
    <source>
        <dbReference type="EMBL" id="JAE02837.1"/>
    </source>
</evidence>
<name>A0A0A9ERV6_ARUDO</name>
<proteinExistence type="predicted"/>
<feature type="compositionally biased region" description="Basic residues" evidence="1">
    <location>
        <begin position="1"/>
        <end position="14"/>
    </location>
</feature>
<protein>
    <submittedName>
        <fullName evidence="2">Uncharacterized protein</fullName>
    </submittedName>
</protein>
<feature type="compositionally biased region" description="Basic residues" evidence="1">
    <location>
        <begin position="35"/>
        <end position="50"/>
    </location>
</feature>
<feature type="region of interest" description="Disordered" evidence="1">
    <location>
        <begin position="1"/>
        <end position="57"/>
    </location>
</feature>
<organism evidence="2">
    <name type="scientific">Arundo donax</name>
    <name type="common">Giant reed</name>
    <name type="synonym">Donax arundinaceus</name>
    <dbReference type="NCBI Taxonomy" id="35708"/>
    <lineage>
        <taxon>Eukaryota</taxon>
        <taxon>Viridiplantae</taxon>
        <taxon>Streptophyta</taxon>
        <taxon>Embryophyta</taxon>
        <taxon>Tracheophyta</taxon>
        <taxon>Spermatophyta</taxon>
        <taxon>Magnoliopsida</taxon>
        <taxon>Liliopsida</taxon>
        <taxon>Poales</taxon>
        <taxon>Poaceae</taxon>
        <taxon>PACMAD clade</taxon>
        <taxon>Arundinoideae</taxon>
        <taxon>Arundineae</taxon>
        <taxon>Arundo</taxon>
    </lineage>
</organism>